<evidence type="ECO:0000256" key="2">
    <source>
        <dbReference type="ARBA" id="ARBA00011032"/>
    </source>
</evidence>
<dbReference type="Pfam" id="PF02730">
    <property type="entry name" value="AFOR_N"/>
    <property type="match status" value="1"/>
</dbReference>
<proteinExistence type="inferred from homology"/>
<keyword evidence="5" id="KW-0408">Iron</keyword>
<dbReference type="PANTHER" id="PTHR30038">
    <property type="entry name" value="ALDEHYDE FERREDOXIN OXIDOREDUCTASE"/>
    <property type="match status" value="1"/>
</dbReference>
<evidence type="ECO:0000259" key="7">
    <source>
        <dbReference type="SMART" id="SM00790"/>
    </source>
</evidence>
<keyword evidence="6" id="KW-0411">Iron-sulfur</keyword>
<dbReference type="InterPro" id="IPR051919">
    <property type="entry name" value="W-dependent_AOR"/>
</dbReference>
<dbReference type="SUPFAM" id="SSF56228">
    <property type="entry name" value="Aldehyde ferredoxin oxidoreductase, N-terminal domain"/>
    <property type="match status" value="1"/>
</dbReference>
<accession>X1SM66</accession>
<organism evidence="8">
    <name type="scientific">marine sediment metagenome</name>
    <dbReference type="NCBI Taxonomy" id="412755"/>
    <lineage>
        <taxon>unclassified sequences</taxon>
        <taxon>metagenomes</taxon>
        <taxon>ecological metagenomes</taxon>
    </lineage>
</organism>
<dbReference type="InterPro" id="IPR013983">
    <property type="entry name" value="Ald_Fedxn_OxRdtase_N"/>
</dbReference>
<evidence type="ECO:0000256" key="6">
    <source>
        <dbReference type="ARBA" id="ARBA00023014"/>
    </source>
</evidence>
<dbReference type="InterPro" id="IPR013984">
    <property type="entry name" value="Ald_Fedxn_OxRdtase_dom2"/>
</dbReference>
<evidence type="ECO:0000256" key="3">
    <source>
        <dbReference type="ARBA" id="ARBA00022485"/>
    </source>
</evidence>
<dbReference type="Gene3D" id="1.10.569.10">
    <property type="entry name" value="Aldehyde Ferredoxin Oxidoreductase Protein, subunit A, domain 2"/>
    <property type="match status" value="1"/>
</dbReference>
<dbReference type="GO" id="GO:0016625">
    <property type="term" value="F:oxidoreductase activity, acting on the aldehyde or oxo group of donors, iron-sulfur protein as acceptor"/>
    <property type="evidence" value="ECO:0007669"/>
    <property type="project" value="InterPro"/>
</dbReference>
<feature type="domain" description="Aldehyde ferredoxin oxidoreductase N-terminal" evidence="7">
    <location>
        <begin position="1"/>
        <end position="117"/>
    </location>
</feature>
<dbReference type="AlphaFoldDB" id="X1SM66"/>
<dbReference type="GO" id="GO:0009055">
    <property type="term" value="F:electron transfer activity"/>
    <property type="evidence" value="ECO:0007669"/>
    <property type="project" value="InterPro"/>
</dbReference>
<reference evidence="8" key="1">
    <citation type="journal article" date="2014" name="Front. Microbiol.">
        <title>High frequency of phylogenetically diverse reductive dehalogenase-homologous genes in deep subseafloor sedimentary metagenomes.</title>
        <authorList>
            <person name="Kawai M."/>
            <person name="Futagami T."/>
            <person name="Toyoda A."/>
            <person name="Takaki Y."/>
            <person name="Nishi S."/>
            <person name="Hori S."/>
            <person name="Arai W."/>
            <person name="Tsubouchi T."/>
            <person name="Morono Y."/>
            <person name="Uchiyama I."/>
            <person name="Ito T."/>
            <person name="Fujiyama A."/>
            <person name="Inagaki F."/>
            <person name="Takami H."/>
        </authorList>
    </citation>
    <scope>NUCLEOTIDE SEQUENCE</scope>
    <source>
        <strain evidence="8">Expedition CK06-06</strain>
    </source>
</reference>
<dbReference type="InterPro" id="IPR036503">
    <property type="entry name" value="Ald_Fedxn_OxRdtase_N_sf"/>
</dbReference>
<comment type="caution">
    <text evidence="8">The sequence shown here is derived from an EMBL/GenBank/DDBJ whole genome shotgun (WGS) entry which is preliminary data.</text>
</comment>
<dbReference type="PANTHER" id="PTHR30038:SF0">
    <property type="entry name" value="TUNGSTEN-CONTAINING ALDEHYDE FERREDOXIN OXIDOREDUCTASE"/>
    <property type="match status" value="1"/>
</dbReference>
<sequence>SSNCDSRFGGELKYAGYDSIIIEGKAHTPVYLWIRDGCVEIRDASYLWGKTTWETLDIIRREHRDENIHTLSIGPAGENLVRGACIIQDRGRAMGRCGLGGIMGSKNLKAIAVRGSGAIQVADPARFMKAVDNFRAMITTKSRTKDALQRLGTPGILATKQKVCGVPYKNFQFLTLPEDLFQSINVDNLMDNYKVGGVSYPGCAIGCSRYFRIDKGPYAGLKTEGFQFEVLATLQTKLGIYDPTFMIKANAYCNQMGLDVDMAGGAIAWAMECYQRGILKKSD</sequence>
<name>X1SM66_9ZZZZ</name>
<dbReference type="SUPFAM" id="SSF48310">
    <property type="entry name" value="Aldehyde ferredoxin oxidoreductase, C-terminal domains"/>
    <property type="match status" value="1"/>
</dbReference>
<protein>
    <recommendedName>
        <fullName evidence="7">Aldehyde ferredoxin oxidoreductase N-terminal domain-containing protein</fullName>
    </recommendedName>
</protein>
<evidence type="ECO:0000256" key="5">
    <source>
        <dbReference type="ARBA" id="ARBA00023004"/>
    </source>
</evidence>
<keyword evidence="4" id="KW-0479">Metal-binding</keyword>
<dbReference type="EMBL" id="BARW01016705">
    <property type="protein sequence ID" value="GAI94162.1"/>
    <property type="molecule type" value="Genomic_DNA"/>
</dbReference>
<dbReference type="GO" id="GO:0051539">
    <property type="term" value="F:4 iron, 4 sulfur cluster binding"/>
    <property type="evidence" value="ECO:0007669"/>
    <property type="project" value="UniProtKB-KW"/>
</dbReference>
<comment type="similarity">
    <text evidence="2">Belongs to the AOR/FOR family.</text>
</comment>
<feature type="non-terminal residue" evidence="8">
    <location>
        <position position="1"/>
    </location>
</feature>
<feature type="non-terminal residue" evidence="8">
    <location>
        <position position="283"/>
    </location>
</feature>
<dbReference type="Pfam" id="PF01314">
    <property type="entry name" value="AFOR_C"/>
    <property type="match status" value="1"/>
</dbReference>
<dbReference type="InterPro" id="IPR036021">
    <property type="entry name" value="Tungsten_al_ferr_oxy-like_C"/>
</dbReference>
<comment type="cofactor">
    <cofactor evidence="1">
        <name>[4Fe-4S] cluster</name>
        <dbReference type="ChEBI" id="CHEBI:49883"/>
    </cofactor>
</comment>
<dbReference type="Gene3D" id="3.60.9.10">
    <property type="entry name" value="Aldehyde ferredoxin oxidoreductase, N-terminal domain"/>
    <property type="match status" value="1"/>
</dbReference>
<evidence type="ECO:0000256" key="4">
    <source>
        <dbReference type="ARBA" id="ARBA00022723"/>
    </source>
</evidence>
<evidence type="ECO:0000313" key="8">
    <source>
        <dbReference type="EMBL" id="GAI94162.1"/>
    </source>
</evidence>
<dbReference type="InterPro" id="IPR001203">
    <property type="entry name" value="OxRdtase_Ald_Fedxn_C"/>
</dbReference>
<dbReference type="GO" id="GO:0046872">
    <property type="term" value="F:metal ion binding"/>
    <property type="evidence" value="ECO:0007669"/>
    <property type="project" value="UniProtKB-KW"/>
</dbReference>
<dbReference type="SMART" id="SM00790">
    <property type="entry name" value="AFOR_N"/>
    <property type="match status" value="1"/>
</dbReference>
<evidence type="ECO:0000256" key="1">
    <source>
        <dbReference type="ARBA" id="ARBA00001966"/>
    </source>
</evidence>
<keyword evidence="3" id="KW-0004">4Fe-4S</keyword>
<gene>
    <name evidence="8" type="ORF">S12H4_29022</name>
</gene>